<dbReference type="Pfam" id="PF00691">
    <property type="entry name" value="OmpA"/>
    <property type="match status" value="1"/>
</dbReference>
<dbReference type="PROSITE" id="PS51123">
    <property type="entry name" value="OMPA_2"/>
    <property type="match status" value="1"/>
</dbReference>
<dbReference type="InterPro" id="IPR006664">
    <property type="entry name" value="OMP_bac"/>
</dbReference>
<dbReference type="InterPro" id="IPR006665">
    <property type="entry name" value="OmpA-like"/>
</dbReference>
<dbReference type="Proteomes" id="UP000272908">
    <property type="component" value="Unassembled WGS sequence"/>
</dbReference>
<dbReference type="Gene3D" id="3.30.1330.60">
    <property type="entry name" value="OmpA-like domain"/>
    <property type="match status" value="1"/>
</dbReference>
<keyword evidence="3" id="KW-0998">Cell outer membrane</keyword>
<dbReference type="InterPro" id="IPR050330">
    <property type="entry name" value="Bact_OuterMem_StrucFunc"/>
</dbReference>
<dbReference type="PANTHER" id="PTHR30329">
    <property type="entry name" value="STATOR ELEMENT OF FLAGELLAR MOTOR COMPLEX"/>
    <property type="match status" value="1"/>
</dbReference>
<dbReference type="GO" id="GO:0009279">
    <property type="term" value="C:cell outer membrane"/>
    <property type="evidence" value="ECO:0007669"/>
    <property type="project" value="UniProtKB-SubCell"/>
</dbReference>
<evidence type="ECO:0000256" key="5">
    <source>
        <dbReference type="SAM" id="SignalP"/>
    </source>
</evidence>
<accession>A0A3B0MFL4</accession>
<dbReference type="PRINTS" id="PR01021">
    <property type="entry name" value="OMPADOMAIN"/>
</dbReference>
<dbReference type="InterPro" id="IPR036737">
    <property type="entry name" value="OmpA-like_sf"/>
</dbReference>
<proteinExistence type="predicted"/>
<reference evidence="8" key="1">
    <citation type="submission" date="2018-08" db="EMBL/GenBank/DDBJ databases">
        <authorList>
            <person name="Rodrigo-Torres L."/>
            <person name="Arahal R. D."/>
            <person name="Lucena T."/>
        </authorList>
    </citation>
    <scope>NUCLEOTIDE SEQUENCE [LARGE SCALE GENOMIC DNA]</scope>
    <source>
        <strain evidence="8">CECT 7235</strain>
    </source>
</reference>
<gene>
    <name evidence="7" type="primary">rmpM</name>
    <name evidence="7" type="ORF">ROE7235_02104</name>
</gene>
<evidence type="ECO:0000313" key="8">
    <source>
        <dbReference type="Proteomes" id="UP000272908"/>
    </source>
</evidence>
<feature type="domain" description="OmpA-like" evidence="6">
    <location>
        <begin position="61"/>
        <end position="176"/>
    </location>
</feature>
<feature type="chain" id="PRO_5017473388" evidence="5">
    <location>
        <begin position="28"/>
        <end position="176"/>
    </location>
</feature>
<dbReference type="EMBL" id="UIHC01000019">
    <property type="protein sequence ID" value="SUZ32348.1"/>
    <property type="molecule type" value="Genomic_DNA"/>
</dbReference>
<evidence type="ECO:0000256" key="2">
    <source>
        <dbReference type="ARBA" id="ARBA00023136"/>
    </source>
</evidence>
<name>A0A3B0MFL4_9RHOB</name>
<dbReference type="AlphaFoldDB" id="A0A3B0MFL4"/>
<protein>
    <submittedName>
        <fullName evidence="7">Outer membrane protein class 4</fullName>
    </submittedName>
</protein>
<dbReference type="PANTHER" id="PTHR30329:SF21">
    <property type="entry name" value="LIPOPROTEIN YIAD-RELATED"/>
    <property type="match status" value="1"/>
</dbReference>
<dbReference type="RefSeq" id="WP_183073460.1">
    <property type="nucleotide sequence ID" value="NZ_UIHC01000019.1"/>
</dbReference>
<evidence type="ECO:0000256" key="3">
    <source>
        <dbReference type="ARBA" id="ARBA00023237"/>
    </source>
</evidence>
<evidence type="ECO:0000259" key="6">
    <source>
        <dbReference type="PROSITE" id="PS51123"/>
    </source>
</evidence>
<feature type="signal peptide" evidence="5">
    <location>
        <begin position="1"/>
        <end position="27"/>
    </location>
</feature>
<keyword evidence="5" id="KW-0732">Signal</keyword>
<evidence type="ECO:0000256" key="1">
    <source>
        <dbReference type="ARBA" id="ARBA00004442"/>
    </source>
</evidence>
<evidence type="ECO:0000256" key="4">
    <source>
        <dbReference type="PROSITE-ProRule" id="PRU00473"/>
    </source>
</evidence>
<comment type="subcellular location">
    <subcellularLocation>
        <location evidence="1">Cell outer membrane</location>
    </subcellularLocation>
</comment>
<keyword evidence="2 4" id="KW-0472">Membrane</keyword>
<evidence type="ECO:0000313" key="7">
    <source>
        <dbReference type="EMBL" id="SUZ32348.1"/>
    </source>
</evidence>
<sequence>MYAKRFRTKASGILLAAIVAIPSGVLAEDTPYSREQIVQALITSVDLGAARAVCIGTKSDCAPQADGLDMRVGFAFDSDVLDPSAQDALRVFAAALRDPRLEQAIFKVEGHTDAVGAEIYNLDLSERRARAVHDFLREQGLPQARLEAVGLGQSAPRVADPRDPANRRVELHAVLR</sequence>
<keyword evidence="8" id="KW-1185">Reference proteome</keyword>
<dbReference type="SUPFAM" id="SSF103088">
    <property type="entry name" value="OmpA-like"/>
    <property type="match status" value="1"/>
</dbReference>
<organism evidence="7 8">
    <name type="scientific">Roseinatronobacter ekhonensis</name>
    <dbReference type="NCBI Taxonomy" id="254356"/>
    <lineage>
        <taxon>Bacteria</taxon>
        <taxon>Pseudomonadati</taxon>
        <taxon>Pseudomonadota</taxon>
        <taxon>Alphaproteobacteria</taxon>
        <taxon>Rhodobacterales</taxon>
        <taxon>Paracoccaceae</taxon>
        <taxon>Roseinatronobacter</taxon>
    </lineage>
</organism>
<dbReference type="CDD" id="cd07185">
    <property type="entry name" value="OmpA_C-like"/>
    <property type="match status" value="1"/>
</dbReference>